<dbReference type="PANTHER" id="PTHR23513:SF6">
    <property type="entry name" value="MAJOR FACILITATOR SUPERFAMILY ASSOCIATED DOMAIN-CONTAINING PROTEIN"/>
    <property type="match status" value="1"/>
</dbReference>
<evidence type="ECO:0000256" key="5">
    <source>
        <dbReference type="ARBA" id="ARBA00023136"/>
    </source>
</evidence>
<evidence type="ECO:0000256" key="2">
    <source>
        <dbReference type="ARBA" id="ARBA00022475"/>
    </source>
</evidence>
<evidence type="ECO:0000259" key="7">
    <source>
        <dbReference type="PROSITE" id="PS50850"/>
    </source>
</evidence>
<protein>
    <submittedName>
        <fullName evidence="8">Enterobactin exporter EntS</fullName>
    </submittedName>
</protein>
<dbReference type="Pfam" id="PF07690">
    <property type="entry name" value="MFS_1"/>
    <property type="match status" value="1"/>
</dbReference>
<reference evidence="8" key="1">
    <citation type="submission" date="2016-01" db="EMBL/GenBank/DDBJ databases">
        <authorList>
            <person name="Peeters C."/>
        </authorList>
    </citation>
    <scope>NUCLEOTIDE SEQUENCE [LARGE SCALE GENOMIC DNA]</scope>
    <source>
        <strain evidence="8">LMG 22937</strain>
    </source>
</reference>
<dbReference type="SUPFAM" id="SSF103473">
    <property type="entry name" value="MFS general substrate transporter"/>
    <property type="match status" value="1"/>
</dbReference>
<evidence type="ECO:0000256" key="4">
    <source>
        <dbReference type="ARBA" id="ARBA00022989"/>
    </source>
</evidence>
<dbReference type="GO" id="GO:0022857">
    <property type="term" value="F:transmembrane transporter activity"/>
    <property type="evidence" value="ECO:0007669"/>
    <property type="project" value="InterPro"/>
</dbReference>
<dbReference type="CDD" id="cd06173">
    <property type="entry name" value="MFS_MefA_like"/>
    <property type="match status" value="1"/>
</dbReference>
<feature type="transmembrane region" description="Helical" evidence="6">
    <location>
        <begin position="104"/>
        <end position="129"/>
    </location>
</feature>
<keyword evidence="2" id="KW-1003">Cell membrane</keyword>
<comment type="caution">
    <text evidence="8">The sequence shown here is derived from an EMBL/GenBank/DDBJ whole genome shotgun (WGS) entry which is preliminary data.</text>
</comment>
<name>A0A158J1F2_9BURK</name>
<keyword evidence="9" id="KW-1185">Reference proteome</keyword>
<dbReference type="OrthoDB" id="145388at2"/>
<accession>A0A158J1F2</accession>
<feature type="transmembrane region" description="Helical" evidence="6">
    <location>
        <begin position="48"/>
        <end position="70"/>
    </location>
</feature>
<feature type="transmembrane region" description="Helical" evidence="6">
    <location>
        <begin position="141"/>
        <end position="160"/>
    </location>
</feature>
<keyword evidence="5 6" id="KW-0472">Membrane</keyword>
<keyword evidence="3 6" id="KW-0812">Transmembrane</keyword>
<keyword evidence="4 6" id="KW-1133">Transmembrane helix</keyword>
<feature type="domain" description="Major facilitator superfamily (MFS) profile" evidence="7">
    <location>
        <begin position="11"/>
        <end position="289"/>
    </location>
</feature>
<sequence>MQNTPTGYGSSFFRVLASETLNTTASSILMIAMPLIAITTLHANAAEVGILAASGTAAPLLLGLSAGALAEQWDRKATLLWCGLVRLIIVGSVPILIYFEQLSIALLCLISFGLSGVKLLFDSVIAAVIPTIVHRKDLTKANSWFEAITSTATALGPAIAGGLVQAVSAASVFVLNAVIYLFSTICLKGVSLPSVSPATNDEHSHLSDIGAGIRLLWKNEIQRYIAIAAGIFNLFHTAFFTVLTFFALKQLEFSAAMFGAVVSVVGVFGLLGAMCAPMLVKTLGRRTTL</sequence>
<evidence type="ECO:0000256" key="3">
    <source>
        <dbReference type="ARBA" id="ARBA00022692"/>
    </source>
</evidence>
<dbReference type="Proteomes" id="UP000054925">
    <property type="component" value="Unassembled WGS sequence"/>
</dbReference>
<dbReference type="PANTHER" id="PTHR23513">
    <property type="entry name" value="INTEGRAL MEMBRANE EFFLUX PROTEIN-RELATED"/>
    <property type="match status" value="1"/>
</dbReference>
<feature type="transmembrane region" description="Helical" evidence="6">
    <location>
        <begin position="166"/>
        <end position="187"/>
    </location>
</feature>
<dbReference type="GO" id="GO:0005886">
    <property type="term" value="C:plasma membrane"/>
    <property type="evidence" value="ECO:0007669"/>
    <property type="project" value="UniProtKB-SubCell"/>
</dbReference>
<feature type="transmembrane region" description="Helical" evidence="6">
    <location>
        <begin position="224"/>
        <end position="248"/>
    </location>
</feature>
<dbReference type="PROSITE" id="PS50850">
    <property type="entry name" value="MFS"/>
    <property type="match status" value="1"/>
</dbReference>
<evidence type="ECO:0000313" key="9">
    <source>
        <dbReference type="Proteomes" id="UP000054925"/>
    </source>
</evidence>
<proteinExistence type="predicted"/>
<gene>
    <name evidence="8" type="ORF">AWB67_03128</name>
</gene>
<feature type="transmembrane region" description="Helical" evidence="6">
    <location>
        <begin position="77"/>
        <end position="98"/>
    </location>
</feature>
<comment type="subcellular location">
    <subcellularLocation>
        <location evidence="1">Cell membrane</location>
        <topology evidence="1">Multi-pass membrane protein</topology>
    </subcellularLocation>
</comment>
<dbReference type="InterPro" id="IPR020846">
    <property type="entry name" value="MFS_dom"/>
</dbReference>
<dbReference type="AlphaFoldDB" id="A0A158J1F2"/>
<evidence type="ECO:0000256" key="1">
    <source>
        <dbReference type="ARBA" id="ARBA00004651"/>
    </source>
</evidence>
<evidence type="ECO:0000313" key="8">
    <source>
        <dbReference type="EMBL" id="SAL62121.1"/>
    </source>
</evidence>
<dbReference type="RefSeq" id="WP_087657126.1">
    <property type="nucleotide sequence ID" value="NZ_FCOL02000016.1"/>
</dbReference>
<dbReference type="InterPro" id="IPR011701">
    <property type="entry name" value="MFS"/>
</dbReference>
<feature type="transmembrane region" description="Helical" evidence="6">
    <location>
        <begin position="21"/>
        <end position="42"/>
    </location>
</feature>
<feature type="transmembrane region" description="Helical" evidence="6">
    <location>
        <begin position="254"/>
        <end position="280"/>
    </location>
</feature>
<dbReference type="Gene3D" id="1.20.1250.20">
    <property type="entry name" value="MFS general substrate transporter like domains"/>
    <property type="match status" value="2"/>
</dbReference>
<evidence type="ECO:0000256" key="6">
    <source>
        <dbReference type="SAM" id="Phobius"/>
    </source>
</evidence>
<dbReference type="InterPro" id="IPR036259">
    <property type="entry name" value="MFS_trans_sf"/>
</dbReference>
<organism evidence="8 9">
    <name type="scientific">Caballeronia terrestris</name>
    <dbReference type="NCBI Taxonomy" id="1226301"/>
    <lineage>
        <taxon>Bacteria</taxon>
        <taxon>Pseudomonadati</taxon>
        <taxon>Pseudomonadota</taxon>
        <taxon>Betaproteobacteria</taxon>
        <taxon>Burkholderiales</taxon>
        <taxon>Burkholderiaceae</taxon>
        <taxon>Caballeronia</taxon>
    </lineage>
</organism>
<dbReference type="EMBL" id="FCOL02000016">
    <property type="protein sequence ID" value="SAL62121.1"/>
    <property type="molecule type" value="Genomic_DNA"/>
</dbReference>